<dbReference type="OrthoDB" id="1859541at2"/>
<reference evidence="1 2" key="1">
    <citation type="journal article" date="2017" name="Front. Microbiol.">
        <title>New Insights into the Diversity of the Genus Faecalibacterium.</title>
        <authorList>
            <person name="Benevides L."/>
            <person name="Burman S."/>
            <person name="Martin R."/>
            <person name="Robert V."/>
            <person name="Thomas M."/>
            <person name="Miquel S."/>
            <person name="Chain F."/>
            <person name="Sokol H."/>
            <person name="Bermudez-Humaran L.G."/>
            <person name="Morrison M."/>
            <person name="Langella P."/>
            <person name="Azevedo V.A."/>
            <person name="Chatel J.M."/>
            <person name="Soares S."/>
        </authorList>
    </citation>
    <scope>NUCLEOTIDE SEQUENCE [LARGE SCALE GENOMIC DNA]</scope>
    <source>
        <strain evidence="1 2">AHMP21</strain>
    </source>
</reference>
<organism evidence="1 2">
    <name type="scientific">Faecalibacterium prausnitzii</name>
    <dbReference type="NCBI Taxonomy" id="853"/>
    <lineage>
        <taxon>Bacteria</taxon>
        <taxon>Bacillati</taxon>
        <taxon>Bacillota</taxon>
        <taxon>Clostridia</taxon>
        <taxon>Eubacteriales</taxon>
        <taxon>Oscillospiraceae</taxon>
        <taxon>Faecalibacterium</taxon>
    </lineage>
</organism>
<comment type="caution">
    <text evidence="1">The sequence shown here is derived from an EMBL/GenBank/DDBJ whole genome shotgun (WGS) entry which is preliminary data.</text>
</comment>
<dbReference type="AlphaFoldDB" id="A0A2A7B3I7"/>
<dbReference type="RefSeq" id="WP_097793362.1">
    <property type="nucleotide sequence ID" value="NZ_CP065377.1"/>
</dbReference>
<proteinExistence type="predicted"/>
<accession>A0A2A7B3I7</accession>
<name>A0A2A7B3I7_9FIRM</name>
<dbReference type="EMBL" id="NOUV01000019">
    <property type="protein sequence ID" value="PDX85920.1"/>
    <property type="molecule type" value="Genomic_DNA"/>
</dbReference>
<dbReference type="Proteomes" id="UP000220904">
    <property type="component" value="Unassembled WGS sequence"/>
</dbReference>
<sequence>MERTYAPLIRQFSSIKGYQAAYTLVYALDASEGGCHLTLDRKGEREQQVSEFVPLHPEAGYRLLQYLCENAVQPEIWGDVIADWLPVLEAEQNGGAAGAR</sequence>
<gene>
    <name evidence="1" type="ORF">CHR60_12945</name>
</gene>
<evidence type="ECO:0000313" key="2">
    <source>
        <dbReference type="Proteomes" id="UP000220904"/>
    </source>
</evidence>
<protein>
    <submittedName>
        <fullName evidence="1">Uncharacterized protein</fullName>
    </submittedName>
</protein>
<evidence type="ECO:0000313" key="1">
    <source>
        <dbReference type="EMBL" id="PDX85920.1"/>
    </source>
</evidence>